<name>A0A644TGL5_9ZZZZ</name>
<dbReference type="AlphaFoldDB" id="A0A644TGL5"/>
<organism evidence="1">
    <name type="scientific">bioreactor metagenome</name>
    <dbReference type="NCBI Taxonomy" id="1076179"/>
    <lineage>
        <taxon>unclassified sequences</taxon>
        <taxon>metagenomes</taxon>
        <taxon>ecological metagenomes</taxon>
    </lineage>
</organism>
<gene>
    <name evidence="1" type="ORF">SDC9_11668</name>
</gene>
<dbReference type="EMBL" id="VSSQ01000030">
    <property type="protein sequence ID" value="MPL66000.1"/>
    <property type="molecule type" value="Genomic_DNA"/>
</dbReference>
<reference evidence="1" key="1">
    <citation type="submission" date="2019-08" db="EMBL/GenBank/DDBJ databases">
        <authorList>
            <person name="Kucharzyk K."/>
            <person name="Murdoch R.W."/>
            <person name="Higgins S."/>
            <person name="Loffler F."/>
        </authorList>
    </citation>
    <scope>NUCLEOTIDE SEQUENCE</scope>
</reference>
<evidence type="ECO:0000313" key="1">
    <source>
        <dbReference type="EMBL" id="MPL66000.1"/>
    </source>
</evidence>
<sequence length="369" mass="42290">MIKTFLSPRFVGKRFENHSIPFSMFEDLASFQKIILEVAKWQYKKANPQKARLPKGFVDSFNISLSRIRKGSARLVMVRDYENPEFGFDDVFDKSRNILMQLFKKTGEKKALVAPPGFPNAIIDEFENFGRTLRADEAIYFPGCTRGSVYNSEVRKVILASRAEAKTERGVIRGNVYEVNRDAMSFSLHSNKGSLTGFYTEAIQDKILEAFNEKYGYPILVEADLTYDVRGKVKKAENISKAEIVDFKNMKDRIDDLIEMGDSWPITNYPKELKVRLKNFMEKWEAHADPKMENPCIFPMDPDGIQVDWTDGSRHLTIEISLNDLKGELALQDTSTDQYEESSINLSSLSSWKIINDYALTYTSRIING</sequence>
<accession>A0A644TGL5</accession>
<proteinExistence type="predicted"/>
<comment type="caution">
    <text evidence="1">The sequence shown here is derived from an EMBL/GenBank/DDBJ whole genome shotgun (WGS) entry which is preliminary data.</text>
</comment>
<protein>
    <submittedName>
        <fullName evidence="1">Uncharacterized protein</fullName>
    </submittedName>
</protein>